<accession>A0ABU9BWA1</accession>
<keyword evidence="2" id="KW-0326">Glycosidase</keyword>
<protein>
    <submittedName>
        <fullName evidence="6">TIM-barrel domain-containing protein</fullName>
    </submittedName>
</protein>
<dbReference type="PANTHER" id="PTHR43863:SF2">
    <property type="entry name" value="MALTASE-GLUCOAMYLASE"/>
    <property type="match status" value="1"/>
</dbReference>
<feature type="signal peptide" evidence="4">
    <location>
        <begin position="1"/>
        <end position="33"/>
    </location>
</feature>
<evidence type="ECO:0000256" key="1">
    <source>
        <dbReference type="ARBA" id="ARBA00007806"/>
    </source>
</evidence>
<keyword evidence="7" id="KW-1185">Reference proteome</keyword>
<feature type="region of interest" description="Disordered" evidence="3">
    <location>
        <begin position="766"/>
        <end position="789"/>
    </location>
</feature>
<evidence type="ECO:0000256" key="2">
    <source>
        <dbReference type="RuleBase" id="RU361185"/>
    </source>
</evidence>
<proteinExistence type="inferred from homology"/>
<dbReference type="Pfam" id="PF17137">
    <property type="entry name" value="DUF5110"/>
    <property type="match status" value="1"/>
</dbReference>
<evidence type="ECO:0000259" key="5">
    <source>
        <dbReference type="PROSITE" id="PS51175"/>
    </source>
</evidence>
<evidence type="ECO:0000313" key="6">
    <source>
        <dbReference type="EMBL" id="MEK8032870.1"/>
    </source>
</evidence>
<name>A0ABU9BWA1_9BURK</name>
<dbReference type="PANTHER" id="PTHR43863">
    <property type="entry name" value="HYDROLASE, PUTATIVE (AFU_ORTHOLOGUE AFUA_1G03140)-RELATED"/>
    <property type="match status" value="1"/>
</dbReference>
<feature type="domain" description="CBM6" evidence="5">
    <location>
        <begin position="143"/>
        <end position="272"/>
    </location>
</feature>
<dbReference type="SUPFAM" id="SSF49785">
    <property type="entry name" value="Galactose-binding domain-like"/>
    <property type="match status" value="2"/>
</dbReference>
<dbReference type="SUPFAM" id="SSF51445">
    <property type="entry name" value="(Trans)glycosidases"/>
    <property type="match status" value="1"/>
</dbReference>
<feature type="chain" id="PRO_5047496484" evidence="4">
    <location>
        <begin position="34"/>
        <end position="1075"/>
    </location>
</feature>
<dbReference type="InterPro" id="IPR005084">
    <property type="entry name" value="CBM6"/>
</dbReference>
<dbReference type="RefSeq" id="WP_341427284.1">
    <property type="nucleotide sequence ID" value="NZ_JBBUTG010000012.1"/>
</dbReference>
<evidence type="ECO:0000256" key="4">
    <source>
        <dbReference type="SAM" id="SignalP"/>
    </source>
</evidence>
<comment type="caution">
    <text evidence="6">The sequence shown here is derived from an EMBL/GenBank/DDBJ whole genome shotgun (WGS) entry which is preliminary data.</text>
</comment>
<feature type="domain" description="CBM6" evidence="5">
    <location>
        <begin position="293"/>
        <end position="422"/>
    </location>
</feature>
<dbReference type="InterPro" id="IPR051816">
    <property type="entry name" value="Glycosyl_Hydrolase_31"/>
</dbReference>
<dbReference type="SUPFAM" id="SSF51011">
    <property type="entry name" value="Glycosyl hydrolase domain"/>
    <property type="match status" value="1"/>
</dbReference>
<organism evidence="6 7">
    <name type="scientific">Ideonella lacteola</name>
    <dbReference type="NCBI Taxonomy" id="2984193"/>
    <lineage>
        <taxon>Bacteria</taxon>
        <taxon>Pseudomonadati</taxon>
        <taxon>Pseudomonadota</taxon>
        <taxon>Betaproteobacteria</taxon>
        <taxon>Burkholderiales</taxon>
        <taxon>Sphaerotilaceae</taxon>
        <taxon>Ideonella</taxon>
    </lineage>
</organism>
<dbReference type="InterPro" id="IPR013780">
    <property type="entry name" value="Glyco_hydro_b"/>
</dbReference>
<dbReference type="InterPro" id="IPR017853">
    <property type="entry name" value="GH"/>
</dbReference>
<dbReference type="InterPro" id="IPR000322">
    <property type="entry name" value="Glyco_hydro_31_TIM"/>
</dbReference>
<dbReference type="CDD" id="cd04083">
    <property type="entry name" value="CBM35_Lmo2446-like"/>
    <property type="match status" value="2"/>
</dbReference>
<gene>
    <name evidence="6" type="ORF">AACH06_18780</name>
</gene>
<dbReference type="Pfam" id="PF21365">
    <property type="entry name" value="Glyco_hydro_31_3rd"/>
    <property type="match status" value="1"/>
</dbReference>
<comment type="similarity">
    <text evidence="1 2">Belongs to the glycosyl hydrolase 31 family.</text>
</comment>
<dbReference type="Proteomes" id="UP001371218">
    <property type="component" value="Unassembled WGS sequence"/>
</dbReference>
<dbReference type="PROSITE" id="PS51175">
    <property type="entry name" value="CBM6"/>
    <property type="match status" value="2"/>
</dbReference>
<dbReference type="EMBL" id="JBBUTG010000012">
    <property type="protein sequence ID" value="MEK8032870.1"/>
    <property type="molecule type" value="Genomic_DNA"/>
</dbReference>
<dbReference type="Gene3D" id="2.60.40.1180">
    <property type="entry name" value="Golgi alpha-mannosidase II"/>
    <property type="match status" value="2"/>
</dbReference>
<sequence length="1075" mass="115071">MLVRSSAAPCAPRSLAVAAAVGLITAAANSAFAANADPRDWAVVSGQARFEVLSPRVIRTEYAGDRQFQDGATFNAVGRRQFTKPKFTTERSDGWLIITTSSMVLKYKEGSGAFDARNLIVQLKADAPLAAAPWRRIECGLGRLCEAEQLSASGPSLASDHTGYTGDGFMAGFSGVNDSLTMDVNVPTAGAYSFQIRYANGVGGDGQHVQRNLSVAVGSGAPQSLALPTTANWDTWGVASGQVQLAAGKNTVRLYRGAGDNGHVNVDSVAVVNLGSGFPPVSSRQAMDCPYGTVCEAEGGQLGGTAVVMKDHAGYAGGGFVAELNQGSSIATKIISVPTDGTYSLQLRYANSTGSDGQNQTRSMRVSVNGAQTNLSLPSTGSWDTWRTATVDVVLRAGDNDLTLSCPDASSCHVNADTMALTTPGAATLTPHFPLGGYRRSLDGIRGGIPPTTPGLLYRDGWYLLDDTQTALYDSKTDVLSARPTHGGEPYQDGYVFAYGKNYKKALGDLAKLTGPALLLPRWAYGVWFSEYYDRTAADFQNNIVPRFRSEGVPLDVLVVDTDFKALDTWSGWAIDPVKFPNPKGFLDWVHGQGLFAPFNIHPSIVGNDPQFAQAQATAKNKLTRTYCGGSAGSNPFGCYGFDWADPDQLAAYFNLHQQMEDQGVDVWWLDWCCDGSQASRRDVTSDAFINQKYAARVSKKVGRGFAFSRAYGSGPANNLPNEPMGPWADKRSTLHFTGDTYSTWEMLAAAGGYTAAESAATGISSVSHDIGGHNNPGDQAPGAEPGTTRMSDDMYARWVQLGTFQPILRLHSNHGDRLPWQYGAAGQASATKFLRLREQLVPTTYSLAWKANQTGVPLVRAMYLEYPKEEAAYTTAWSQYFYGPDLLVAPAASPGTSTTTSVWFPAGAWTDYFSGATYSGNTTRSITTDLNAMPVFLRAGGMVVTRSDNAPNDVQNPMKSLTVTLATGDRGKFTLYEDDGRNPDLDQSATTTLTYDEAAGDHTLTIQAAKGSFAGQVTKRSWSVVFMNATPPTQVMLDGAPASPSAWSYDNASRKLTVNVDSRSVSKKTTVAFR</sequence>
<evidence type="ECO:0000313" key="7">
    <source>
        <dbReference type="Proteomes" id="UP001371218"/>
    </source>
</evidence>
<keyword evidence="2" id="KW-0378">Hydrolase</keyword>
<dbReference type="InterPro" id="IPR048395">
    <property type="entry name" value="Glyco_hydro_31_C"/>
</dbReference>
<reference evidence="6 7" key="1">
    <citation type="submission" date="2024-04" db="EMBL/GenBank/DDBJ databases">
        <title>Novel species of the genus Ideonella isolated from streams.</title>
        <authorList>
            <person name="Lu H."/>
        </authorList>
    </citation>
    <scope>NUCLEOTIDE SEQUENCE [LARGE SCALE GENOMIC DNA]</scope>
    <source>
        <strain evidence="6 7">DXS29W</strain>
    </source>
</reference>
<dbReference type="Pfam" id="PF03422">
    <property type="entry name" value="CBM_6"/>
    <property type="match status" value="2"/>
</dbReference>
<dbReference type="Pfam" id="PF01055">
    <property type="entry name" value="Glyco_hydro_31_2nd"/>
    <property type="match status" value="1"/>
</dbReference>
<dbReference type="InterPro" id="IPR008979">
    <property type="entry name" value="Galactose-bd-like_sf"/>
</dbReference>
<dbReference type="Gene3D" id="2.60.120.260">
    <property type="entry name" value="Galactose-binding domain-like"/>
    <property type="match status" value="2"/>
</dbReference>
<evidence type="ECO:0000256" key="3">
    <source>
        <dbReference type="SAM" id="MobiDB-lite"/>
    </source>
</evidence>
<dbReference type="Gene3D" id="3.20.20.80">
    <property type="entry name" value="Glycosidases"/>
    <property type="match status" value="1"/>
</dbReference>
<keyword evidence="4" id="KW-0732">Signal</keyword>
<dbReference type="InterPro" id="IPR033403">
    <property type="entry name" value="DUF5110"/>
</dbReference>